<dbReference type="InterPro" id="IPR001848">
    <property type="entry name" value="Ribosomal_uS10"/>
</dbReference>
<dbReference type="FunFam" id="3.30.70.600:FF:000001">
    <property type="entry name" value="30S ribosomal protein S10"/>
    <property type="match status" value="1"/>
</dbReference>
<dbReference type="PROSITE" id="PS00361">
    <property type="entry name" value="RIBOSOMAL_S10"/>
    <property type="match status" value="1"/>
</dbReference>
<evidence type="ECO:0000256" key="1">
    <source>
        <dbReference type="ARBA" id="ARBA00007102"/>
    </source>
</evidence>
<accession>A0A918A7Q5</accession>
<dbReference type="GO" id="GO:0000049">
    <property type="term" value="F:tRNA binding"/>
    <property type="evidence" value="ECO:0007669"/>
    <property type="project" value="UniProtKB-UniRule"/>
</dbReference>
<evidence type="ECO:0000313" key="7">
    <source>
        <dbReference type="Proteomes" id="UP000660745"/>
    </source>
</evidence>
<feature type="domain" description="Small ribosomal subunit protein uS10" evidence="5">
    <location>
        <begin position="62"/>
        <end position="156"/>
    </location>
</feature>
<dbReference type="InterPro" id="IPR018268">
    <property type="entry name" value="Ribosomal_uS10_CS"/>
</dbReference>
<organism evidence="6 7">
    <name type="scientific">Nonomuraea glycinis</name>
    <dbReference type="NCBI Taxonomy" id="2047744"/>
    <lineage>
        <taxon>Bacteria</taxon>
        <taxon>Bacillati</taxon>
        <taxon>Actinomycetota</taxon>
        <taxon>Actinomycetes</taxon>
        <taxon>Streptosporangiales</taxon>
        <taxon>Streptosporangiaceae</taxon>
        <taxon>Nonomuraea</taxon>
    </lineage>
</organism>
<dbReference type="NCBIfam" id="TIGR01049">
    <property type="entry name" value="rpsJ_bact"/>
    <property type="match status" value="1"/>
</dbReference>
<dbReference type="PANTHER" id="PTHR11700">
    <property type="entry name" value="30S RIBOSOMAL PROTEIN S10 FAMILY MEMBER"/>
    <property type="match status" value="1"/>
</dbReference>
<evidence type="ECO:0000256" key="4">
    <source>
        <dbReference type="HAMAP-Rule" id="MF_00508"/>
    </source>
</evidence>
<dbReference type="GO" id="GO:0005840">
    <property type="term" value="C:ribosome"/>
    <property type="evidence" value="ECO:0007669"/>
    <property type="project" value="UniProtKB-KW"/>
</dbReference>
<evidence type="ECO:0000256" key="3">
    <source>
        <dbReference type="ARBA" id="ARBA00023274"/>
    </source>
</evidence>
<dbReference type="InterPro" id="IPR036838">
    <property type="entry name" value="Ribosomal_uS10_dom_sf"/>
</dbReference>
<dbReference type="AlphaFoldDB" id="A0A918A7Q5"/>
<sequence>MIQQSLRSVTEVTAGSRKKRQIVYVCFVESCGLDPHAAKGRTILFQTTAKDTEAIMAGQKIRIRLKAYDHEVIDSSAKKIVETVTRTGAKVAGPVPLPTEKNVYCVIRSPHKYKDSREHFEMRTHKRLIDIIDPTPKTVDSLMRLDLPAGVDISIKL</sequence>
<dbReference type="SUPFAM" id="SSF54999">
    <property type="entry name" value="Ribosomal protein S10"/>
    <property type="match status" value="1"/>
</dbReference>
<reference evidence="6" key="2">
    <citation type="submission" date="2020-09" db="EMBL/GenBank/DDBJ databases">
        <authorList>
            <person name="Sun Q."/>
            <person name="Zhou Y."/>
        </authorList>
    </citation>
    <scope>NUCLEOTIDE SEQUENCE</scope>
    <source>
        <strain evidence="6">CGMCC 4.7430</strain>
    </source>
</reference>
<comment type="caution">
    <text evidence="6">The sequence shown here is derived from an EMBL/GenBank/DDBJ whole genome shotgun (WGS) entry which is preliminary data.</text>
</comment>
<evidence type="ECO:0000259" key="5">
    <source>
        <dbReference type="SMART" id="SM01403"/>
    </source>
</evidence>
<dbReference type="HAMAP" id="MF_00508">
    <property type="entry name" value="Ribosomal_uS10"/>
    <property type="match status" value="1"/>
</dbReference>
<proteinExistence type="inferred from homology"/>
<protein>
    <recommendedName>
        <fullName evidence="4">Small ribosomal subunit protein uS10</fullName>
    </recommendedName>
</protein>
<dbReference type="GO" id="GO:0006412">
    <property type="term" value="P:translation"/>
    <property type="evidence" value="ECO:0007669"/>
    <property type="project" value="UniProtKB-UniRule"/>
</dbReference>
<dbReference type="PRINTS" id="PR00971">
    <property type="entry name" value="RIBOSOMALS10"/>
</dbReference>
<evidence type="ECO:0000313" key="6">
    <source>
        <dbReference type="EMBL" id="GGP10646.1"/>
    </source>
</evidence>
<dbReference type="GO" id="GO:1990904">
    <property type="term" value="C:ribonucleoprotein complex"/>
    <property type="evidence" value="ECO:0007669"/>
    <property type="project" value="UniProtKB-KW"/>
</dbReference>
<comment type="similarity">
    <text evidence="1 4">Belongs to the universal ribosomal protein uS10 family.</text>
</comment>
<evidence type="ECO:0000256" key="2">
    <source>
        <dbReference type="ARBA" id="ARBA00022980"/>
    </source>
</evidence>
<dbReference type="SMART" id="SM01403">
    <property type="entry name" value="Ribosomal_S10"/>
    <property type="match status" value="1"/>
</dbReference>
<reference evidence="6" key="1">
    <citation type="journal article" date="2014" name="Int. J. Syst. Evol. Microbiol.">
        <title>Complete genome sequence of Corynebacterium casei LMG S-19264T (=DSM 44701T), isolated from a smear-ripened cheese.</title>
        <authorList>
            <consortium name="US DOE Joint Genome Institute (JGI-PGF)"/>
            <person name="Walter F."/>
            <person name="Albersmeier A."/>
            <person name="Kalinowski J."/>
            <person name="Ruckert C."/>
        </authorList>
    </citation>
    <scope>NUCLEOTIDE SEQUENCE</scope>
    <source>
        <strain evidence="6">CGMCC 4.7430</strain>
    </source>
</reference>
<dbReference type="EMBL" id="BMNK01000009">
    <property type="protein sequence ID" value="GGP10646.1"/>
    <property type="molecule type" value="Genomic_DNA"/>
</dbReference>
<dbReference type="GO" id="GO:0003735">
    <property type="term" value="F:structural constituent of ribosome"/>
    <property type="evidence" value="ECO:0007669"/>
    <property type="project" value="InterPro"/>
</dbReference>
<keyword evidence="7" id="KW-1185">Reference proteome</keyword>
<dbReference type="Pfam" id="PF00338">
    <property type="entry name" value="Ribosomal_S10"/>
    <property type="match status" value="1"/>
</dbReference>
<dbReference type="InterPro" id="IPR027486">
    <property type="entry name" value="Ribosomal_uS10_dom"/>
</dbReference>
<comment type="function">
    <text evidence="4">Involved in the binding of tRNA to the ribosomes.</text>
</comment>
<gene>
    <name evidence="4" type="primary">rpsJ</name>
    <name evidence="6" type="ORF">GCM10012278_51110</name>
</gene>
<dbReference type="NCBIfam" id="NF001861">
    <property type="entry name" value="PRK00596.1"/>
    <property type="match status" value="1"/>
</dbReference>
<keyword evidence="3 4" id="KW-0687">Ribonucleoprotein</keyword>
<comment type="subunit">
    <text evidence="4">Part of the 30S ribosomal subunit.</text>
</comment>
<keyword evidence="2 4" id="KW-0689">Ribosomal protein</keyword>
<name>A0A918A7Q5_9ACTN</name>
<dbReference type="Gene3D" id="3.30.70.600">
    <property type="entry name" value="Ribosomal protein S10 domain"/>
    <property type="match status" value="1"/>
</dbReference>
<dbReference type="Proteomes" id="UP000660745">
    <property type="component" value="Unassembled WGS sequence"/>
</dbReference>